<dbReference type="AlphaFoldDB" id="A0A250JDB9"/>
<organism evidence="1 2">
    <name type="scientific">Cystobacter fuscus</name>
    <dbReference type="NCBI Taxonomy" id="43"/>
    <lineage>
        <taxon>Bacteria</taxon>
        <taxon>Pseudomonadati</taxon>
        <taxon>Myxococcota</taxon>
        <taxon>Myxococcia</taxon>
        <taxon>Myxococcales</taxon>
        <taxon>Cystobacterineae</taxon>
        <taxon>Archangiaceae</taxon>
        <taxon>Cystobacter</taxon>
    </lineage>
</organism>
<protein>
    <recommendedName>
        <fullName evidence="3">DUF3396 domain-containing protein</fullName>
    </recommendedName>
</protein>
<sequence length="294" mass="33303">MHPPPKLRIHVPEMGALLLRESLSICFYLSLSHQDIAKHVRRALEFYLRAIGPGAMAWYPDEHGDLWELDDKGWARIQHKLRDEGGGIVDLRDRPDAISGYQFEYRGRTIDPSYPREVCAMAFWLPTEYMEEHGPGRVQELALELGAFLPFCSGHAGLSLHRLGRTPGFHALCSSYPGMDRTEVGHLSWNLGTRINGIHWMNFLGPPVLGELGGASALRARLSTPGTTVRELGDERAVVTLGEAPEAGDTGEEQPLPAYRELARVLEPWLYHEPYIKDEFTPEELLRWERRFLD</sequence>
<evidence type="ECO:0008006" key="3">
    <source>
        <dbReference type="Google" id="ProtNLM"/>
    </source>
</evidence>
<evidence type="ECO:0000313" key="2">
    <source>
        <dbReference type="Proteomes" id="UP000217257"/>
    </source>
</evidence>
<reference evidence="1 2" key="1">
    <citation type="submission" date="2017-06" db="EMBL/GenBank/DDBJ databases">
        <title>Sequencing and comparative analysis of myxobacterial genomes.</title>
        <authorList>
            <person name="Rupp O."/>
            <person name="Goesmann A."/>
            <person name="Sogaard-Andersen L."/>
        </authorList>
    </citation>
    <scope>NUCLEOTIDE SEQUENCE [LARGE SCALE GENOMIC DNA]</scope>
    <source>
        <strain evidence="1 2">DSM 52655</strain>
    </source>
</reference>
<gene>
    <name evidence="1" type="ORF">CYFUS_006983</name>
</gene>
<dbReference type="Proteomes" id="UP000217257">
    <property type="component" value="Chromosome"/>
</dbReference>
<dbReference type="EMBL" id="CP022098">
    <property type="protein sequence ID" value="ATB41517.1"/>
    <property type="molecule type" value="Genomic_DNA"/>
</dbReference>
<dbReference type="KEGG" id="cfus:CYFUS_006983"/>
<dbReference type="Pfam" id="PF11876">
    <property type="entry name" value="TsiV"/>
    <property type="match status" value="1"/>
</dbReference>
<dbReference type="InterPro" id="IPR021815">
    <property type="entry name" value="TsiV"/>
</dbReference>
<proteinExistence type="predicted"/>
<accession>A0A250JDB9</accession>
<evidence type="ECO:0000313" key="1">
    <source>
        <dbReference type="EMBL" id="ATB41517.1"/>
    </source>
</evidence>
<name>A0A250JDB9_9BACT</name>